<evidence type="ECO:0000313" key="8">
    <source>
        <dbReference type="Proteomes" id="UP001551482"/>
    </source>
</evidence>
<evidence type="ECO:0000256" key="3">
    <source>
        <dbReference type="ARBA" id="ARBA00022989"/>
    </source>
</evidence>
<evidence type="ECO:0000256" key="5">
    <source>
        <dbReference type="SAM" id="Phobius"/>
    </source>
</evidence>
<dbReference type="RefSeq" id="WP_358355553.1">
    <property type="nucleotide sequence ID" value="NZ_JBEZFP010000047.1"/>
</dbReference>
<dbReference type="Proteomes" id="UP001551482">
    <property type="component" value="Unassembled WGS sequence"/>
</dbReference>
<dbReference type="InterPro" id="IPR011701">
    <property type="entry name" value="MFS"/>
</dbReference>
<dbReference type="InterPro" id="IPR036259">
    <property type="entry name" value="MFS_trans_sf"/>
</dbReference>
<protein>
    <submittedName>
        <fullName evidence="7">MFS transporter</fullName>
    </submittedName>
</protein>
<feature type="transmembrane region" description="Helical" evidence="5">
    <location>
        <begin position="79"/>
        <end position="98"/>
    </location>
</feature>
<feature type="domain" description="Major facilitator superfamily (MFS) profile" evidence="6">
    <location>
        <begin position="1"/>
        <end position="393"/>
    </location>
</feature>
<feature type="transmembrane region" description="Helical" evidence="5">
    <location>
        <begin position="172"/>
        <end position="190"/>
    </location>
</feature>
<keyword evidence="4 5" id="KW-0472">Membrane</keyword>
<accession>A0ABV3DIR6</accession>
<proteinExistence type="predicted"/>
<evidence type="ECO:0000256" key="2">
    <source>
        <dbReference type="ARBA" id="ARBA00022692"/>
    </source>
</evidence>
<organism evidence="7 8">
    <name type="scientific">Streptodolium elevatio</name>
    <dbReference type="NCBI Taxonomy" id="3157996"/>
    <lineage>
        <taxon>Bacteria</taxon>
        <taxon>Bacillati</taxon>
        <taxon>Actinomycetota</taxon>
        <taxon>Actinomycetes</taxon>
        <taxon>Kitasatosporales</taxon>
        <taxon>Streptomycetaceae</taxon>
        <taxon>Streptodolium</taxon>
    </lineage>
</organism>
<evidence type="ECO:0000256" key="1">
    <source>
        <dbReference type="ARBA" id="ARBA00004651"/>
    </source>
</evidence>
<dbReference type="Pfam" id="PF07690">
    <property type="entry name" value="MFS_1"/>
    <property type="match status" value="1"/>
</dbReference>
<comment type="subcellular location">
    <subcellularLocation>
        <location evidence="1">Cell membrane</location>
        <topology evidence="1">Multi-pass membrane protein</topology>
    </subcellularLocation>
</comment>
<evidence type="ECO:0000259" key="6">
    <source>
        <dbReference type="PROSITE" id="PS50850"/>
    </source>
</evidence>
<dbReference type="InterPro" id="IPR052952">
    <property type="entry name" value="MFS-Transporter"/>
</dbReference>
<dbReference type="PANTHER" id="PTHR23527">
    <property type="entry name" value="BLL3282 PROTEIN"/>
    <property type="match status" value="1"/>
</dbReference>
<dbReference type="EMBL" id="JBEZFP010000047">
    <property type="protein sequence ID" value="MEU8135644.1"/>
    <property type="molecule type" value="Genomic_DNA"/>
</dbReference>
<feature type="transmembrane region" description="Helical" evidence="5">
    <location>
        <begin position="251"/>
        <end position="270"/>
    </location>
</feature>
<sequence length="410" mass="41125">MTAGGGDSNRRWLMLGIGMTAQCASCVFLYGLAYLVPVLRAEEGLSLTSAGVLVTCPTIGLMCTLVLWGAAADRFGERVVMASGLLLAGGAMGLAVAGDGVVWTGSWLAVAGAASASVNAASGRVVLGWFGPEQRGVAMGVRQMAQPLGMVAAALVLPPIGTAYGFGAALLFPLAFCVLAGIAIALFVVDPPRAAAVEGAAKSGSPYGTPVLYRIHAASALLVIPQFVVVSYSADYLVQDHGWTATSAGRLLAAVQGVAAVSRLVVGAWSDRMGSRLIPMRRLSLANSAAVAALALAAWLSSWPAIVALLVASVATVCWNGVAFTSVAELAGSAWAGRALGIQNTAQNLTAAVGPPVFAIVIGGPGYAAAYGICAAIPLAAAALTPVRAEPKRTGAVAVGSTAAPVRSRG</sequence>
<feature type="transmembrane region" description="Helical" evidence="5">
    <location>
        <begin position="45"/>
        <end position="67"/>
    </location>
</feature>
<gene>
    <name evidence="7" type="ORF">AB0C36_19255</name>
</gene>
<keyword evidence="2 5" id="KW-0812">Transmembrane</keyword>
<keyword evidence="8" id="KW-1185">Reference proteome</keyword>
<dbReference type="InterPro" id="IPR020846">
    <property type="entry name" value="MFS_dom"/>
</dbReference>
<evidence type="ECO:0000256" key="4">
    <source>
        <dbReference type="ARBA" id="ARBA00023136"/>
    </source>
</evidence>
<name>A0ABV3DIR6_9ACTN</name>
<dbReference type="PANTHER" id="PTHR23527:SF1">
    <property type="entry name" value="BLL3282 PROTEIN"/>
    <property type="match status" value="1"/>
</dbReference>
<reference evidence="7 8" key="1">
    <citation type="submission" date="2024-06" db="EMBL/GenBank/DDBJ databases">
        <title>The Natural Products Discovery Center: Release of the First 8490 Sequenced Strains for Exploring Actinobacteria Biosynthetic Diversity.</title>
        <authorList>
            <person name="Kalkreuter E."/>
            <person name="Kautsar S.A."/>
            <person name="Yang D."/>
            <person name="Bader C.D."/>
            <person name="Teijaro C.N."/>
            <person name="Fluegel L."/>
            <person name="Davis C.M."/>
            <person name="Simpson J.R."/>
            <person name="Lauterbach L."/>
            <person name="Steele A.D."/>
            <person name="Gui C."/>
            <person name="Meng S."/>
            <person name="Li G."/>
            <person name="Viehrig K."/>
            <person name="Ye F."/>
            <person name="Su P."/>
            <person name="Kiefer A.F."/>
            <person name="Nichols A."/>
            <person name="Cepeda A.J."/>
            <person name="Yan W."/>
            <person name="Fan B."/>
            <person name="Jiang Y."/>
            <person name="Adhikari A."/>
            <person name="Zheng C.-J."/>
            <person name="Schuster L."/>
            <person name="Cowan T.M."/>
            <person name="Smanski M.J."/>
            <person name="Chevrette M.G."/>
            <person name="De Carvalho L.P.S."/>
            <person name="Shen B."/>
        </authorList>
    </citation>
    <scope>NUCLEOTIDE SEQUENCE [LARGE SCALE GENOMIC DNA]</scope>
    <source>
        <strain evidence="7 8">NPDC048946</strain>
    </source>
</reference>
<feature type="transmembrane region" description="Helical" evidence="5">
    <location>
        <begin position="12"/>
        <end position="33"/>
    </location>
</feature>
<dbReference type="SUPFAM" id="SSF103473">
    <property type="entry name" value="MFS general substrate transporter"/>
    <property type="match status" value="1"/>
</dbReference>
<keyword evidence="3 5" id="KW-1133">Transmembrane helix</keyword>
<dbReference type="Gene3D" id="1.20.1250.20">
    <property type="entry name" value="MFS general substrate transporter like domains"/>
    <property type="match status" value="2"/>
</dbReference>
<feature type="transmembrane region" description="Helical" evidence="5">
    <location>
        <begin position="211"/>
        <end position="231"/>
    </location>
</feature>
<dbReference type="PROSITE" id="PS50850">
    <property type="entry name" value="MFS"/>
    <property type="match status" value="1"/>
</dbReference>
<evidence type="ECO:0000313" key="7">
    <source>
        <dbReference type="EMBL" id="MEU8135644.1"/>
    </source>
</evidence>
<comment type="caution">
    <text evidence="7">The sequence shown here is derived from an EMBL/GenBank/DDBJ whole genome shotgun (WGS) entry which is preliminary data.</text>
</comment>